<feature type="compositionally biased region" description="Low complexity" evidence="7">
    <location>
        <begin position="12"/>
        <end position="22"/>
    </location>
</feature>
<keyword evidence="11" id="KW-1185">Reference proteome</keyword>
<comment type="subcellular location">
    <subcellularLocation>
        <location evidence="1">Membrane</location>
        <topology evidence="1">Multi-pass membrane protein</topology>
    </subcellularLocation>
</comment>
<name>A0A1R3K8B0_9ROSI</name>
<proteinExistence type="inferred from homology"/>
<evidence type="ECO:0000256" key="7">
    <source>
        <dbReference type="SAM" id="MobiDB-lite"/>
    </source>
</evidence>
<dbReference type="InterPro" id="IPR008915">
    <property type="entry name" value="Peptidase_M50"/>
</dbReference>
<dbReference type="AlphaFoldDB" id="A0A1R3K8B0"/>
<dbReference type="PRINTS" id="PR01000">
    <property type="entry name" value="SREBPS2PTASE"/>
</dbReference>
<evidence type="ECO:0000256" key="4">
    <source>
        <dbReference type="ARBA" id="ARBA00022989"/>
    </source>
</evidence>
<accession>A0A1R3K8B0</accession>
<organism evidence="10 11">
    <name type="scientific">Corchorus olitorius</name>
    <dbReference type="NCBI Taxonomy" id="93759"/>
    <lineage>
        <taxon>Eukaryota</taxon>
        <taxon>Viridiplantae</taxon>
        <taxon>Streptophyta</taxon>
        <taxon>Embryophyta</taxon>
        <taxon>Tracheophyta</taxon>
        <taxon>Spermatophyta</taxon>
        <taxon>Magnoliopsida</taxon>
        <taxon>eudicotyledons</taxon>
        <taxon>Gunneridae</taxon>
        <taxon>Pentapetalae</taxon>
        <taxon>rosids</taxon>
        <taxon>malvids</taxon>
        <taxon>Malvales</taxon>
        <taxon>Malvaceae</taxon>
        <taxon>Grewioideae</taxon>
        <taxon>Apeibeae</taxon>
        <taxon>Corchorus</taxon>
    </lineage>
</organism>
<evidence type="ECO:0000313" key="10">
    <source>
        <dbReference type="EMBL" id="OMP03296.1"/>
    </source>
</evidence>
<keyword evidence="10" id="KW-0378">Hydrolase</keyword>
<sequence length="798" mass="87289">MRMNRARRHGAARLPLRASPSSPSHRVATAANAFSCWYCDLKISVFNEPLFRFGRKYAPFLKLWFTVGTGFGLTALVGVTLILIWQLFLSSDTQLSNLFSSLLFGFSPSFRLSLSDSGYLFLSTLVSVSIHEFGHAIALTSEGIQLEYIAVFLAVLFPGALVAFDYELLPALPRATALRVYCAGIWHNAVFCAVCGLLLLSQPMILSPLYIHAESPLVMSVAPASPLSEFLSPGDAIVALDGVHIHDAQDWMELTALLDKKMLRNSSDSQYYKGFGMIDFRKGYCVPSALLEDSKKVQLANGQLVCPDDLAAFVRIHCFDPGKLGDVGVEDGHQGRIENGVCLNAKEIVKLGKCSDGWGITAMTNATSCMCSEDESCLSPVQLPGLKWVEITYSRPYSKECLELKVSPSDSNTSDAVQQNCGGTFLFVDCIGSAFNIKGAMQCPNCRKIEKGQWLYANGCRSYPEFNVDDWTHDEDLYDLSYSEMSFGVHWCPFGSLARLPSSFEDGEFSSTTYHELLGQHAIFAEHSAVSSATHPCPYVAYFGPTIHPSSSNSSGSVPDSSNFNGHWNGPSVPSEIPTSYAIPAMDLHYHSWEHHSPPFSTSSSRMGSSDQPSIPPVNQRSTRSSSDMARSGSFMPPFVVGHSSGARAGSSVASSLMPPYPGSNARARDRVQALQAYYQQQQPSTPAIRTPLARRSFNHRSLPQVGPVASSSEQVGGFYFIPSGTSGRNFQEAENPLSTRFHAWERDHLPSFSLNQVDRDSGWGAFHQAASGSDPSIRSSSFRQRHGSERTSSQNRS</sequence>
<feature type="domain" description="Peptidase M50" evidence="9">
    <location>
        <begin position="121"/>
        <end position="243"/>
    </location>
</feature>
<gene>
    <name evidence="10" type="ORF">COLO4_10527</name>
</gene>
<evidence type="ECO:0000256" key="5">
    <source>
        <dbReference type="ARBA" id="ARBA00023136"/>
    </source>
</evidence>
<feature type="transmembrane region" description="Helical" evidence="8">
    <location>
        <begin position="146"/>
        <end position="166"/>
    </location>
</feature>
<evidence type="ECO:0000256" key="8">
    <source>
        <dbReference type="SAM" id="Phobius"/>
    </source>
</evidence>
<dbReference type="PANTHER" id="PTHR46798">
    <property type="entry name" value="OS09G0511500 PROTEIN"/>
    <property type="match status" value="1"/>
</dbReference>
<evidence type="ECO:0000259" key="9">
    <source>
        <dbReference type="Pfam" id="PF02163"/>
    </source>
</evidence>
<feature type="region of interest" description="Disordered" evidence="7">
    <location>
        <begin position="597"/>
        <end position="631"/>
    </location>
</feature>
<keyword evidence="4 8" id="KW-1133">Transmembrane helix</keyword>
<evidence type="ECO:0000256" key="6">
    <source>
        <dbReference type="ARBA" id="ARBA00032658"/>
    </source>
</evidence>
<keyword evidence="5 8" id="KW-0472">Membrane</keyword>
<keyword evidence="3 8" id="KW-0812">Transmembrane</keyword>
<dbReference type="InterPro" id="IPR001193">
    <property type="entry name" value="MBTPS2"/>
</dbReference>
<feature type="transmembrane region" description="Helical" evidence="8">
    <location>
        <begin position="178"/>
        <end position="200"/>
    </location>
</feature>
<dbReference type="Proteomes" id="UP000187203">
    <property type="component" value="Unassembled WGS sequence"/>
</dbReference>
<dbReference type="SUPFAM" id="SSF50156">
    <property type="entry name" value="PDZ domain-like"/>
    <property type="match status" value="1"/>
</dbReference>
<dbReference type="EMBL" id="AWUE01014526">
    <property type="protein sequence ID" value="OMP03296.1"/>
    <property type="molecule type" value="Genomic_DNA"/>
</dbReference>
<dbReference type="InterPro" id="IPR036034">
    <property type="entry name" value="PDZ_sf"/>
</dbReference>
<dbReference type="GO" id="GO:0006508">
    <property type="term" value="P:proteolysis"/>
    <property type="evidence" value="ECO:0007669"/>
    <property type="project" value="UniProtKB-KW"/>
</dbReference>
<dbReference type="PANTHER" id="PTHR46798:SF3">
    <property type="entry name" value="RING FINGER FAMILY PROTEIN"/>
    <property type="match status" value="1"/>
</dbReference>
<dbReference type="Pfam" id="PF02163">
    <property type="entry name" value="Peptidase_M50"/>
    <property type="match status" value="1"/>
</dbReference>
<feature type="compositionally biased region" description="Polar residues" evidence="7">
    <location>
        <begin position="771"/>
        <end position="783"/>
    </location>
</feature>
<dbReference type="InterPro" id="IPR044274">
    <property type="entry name" value="RFI2"/>
</dbReference>
<feature type="transmembrane region" description="Helical" evidence="8">
    <location>
        <begin position="63"/>
        <end position="88"/>
    </location>
</feature>
<keyword evidence="10" id="KW-0645">Protease</keyword>
<comment type="similarity">
    <text evidence="2">Belongs to the peptidase M50A family.</text>
</comment>
<dbReference type="GO" id="GO:0016020">
    <property type="term" value="C:membrane"/>
    <property type="evidence" value="ECO:0007669"/>
    <property type="project" value="UniProtKB-SubCell"/>
</dbReference>
<dbReference type="OrthoDB" id="8062037at2759"/>
<evidence type="ECO:0000313" key="11">
    <source>
        <dbReference type="Proteomes" id="UP000187203"/>
    </source>
</evidence>
<feature type="region of interest" description="Disordered" evidence="7">
    <location>
        <begin position="551"/>
        <end position="570"/>
    </location>
</feature>
<evidence type="ECO:0000256" key="2">
    <source>
        <dbReference type="ARBA" id="ARBA00009989"/>
    </source>
</evidence>
<feature type="region of interest" description="Disordered" evidence="7">
    <location>
        <begin position="1"/>
        <end position="22"/>
    </location>
</feature>
<feature type="region of interest" description="Disordered" evidence="7">
    <location>
        <begin position="765"/>
        <end position="798"/>
    </location>
</feature>
<feature type="compositionally biased region" description="Polar residues" evidence="7">
    <location>
        <begin position="599"/>
        <end position="629"/>
    </location>
</feature>
<evidence type="ECO:0000256" key="1">
    <source>
        <dbReference type="ARBA" id="ARBA00004141"/>
    </source>
</evidence>
<dbReference type="GO" id="GO:0004222">
    <property type="term" value="F:metalloendopeptidase activity"/>
    <property type="evidence" value="ECO:0007669"/>
    <property type="project" value="InterPro"/>
</dbReference>
<protein>
    <recommendedName>
        <fullName evidence="6">Endopeptidase S2P</fullName>
    </recommendedName>
</protein>
<feature type="compositionally biased region" description="Basic residues" evidence="7">
    <location>
        <begin position="1"/>
        <end position="11"/>
    </location>
</feature>
<dbReference type="STRING" id="93759.A0A1R3K8B0"/>
<evidence type="ECO:0000256" key="3">
    <source>
        <dbReference type="ARBA" id="ARBA00022692"/>
    </source>
</evidence>
<comment type="caution">
    <text evidence="10">The sequence shown here is derived from an EMBL/GenBank/DDBJ whole genome shotgun (WGS) entry which is preliminary data.</text>
</comment>
<dbReference type="GO" id="GO:0004842">
    <property type="term" value="F:ubiquitin-protein transferase activity"/>
    <property type="evidence" value="ECO:0007669"/>
    <property type="project" value="InterPro"/>
</dbReference>
<feature type="compositionally biased region" description="Low complexity" evidence="7">
    <location>
        <begin position="551"/>
        <end position="565"/>
    </location>
</feature>
<reference evidence="11" key="1">
    <citation type="submission" date="2013-09" db="EMBL/GenBank/DDBJ databases">
        <title>Corchorus olitorius genome sequencing.</title>
        <authorList>
            <person name="Alam M."/>
            <person name="Haque M.S."/>
            <person name="Islam M.S."/>
            <person name="Emdad E.M."/>
            <person name="Islam M.M."/>
            <person name="Ahmed B."/>
            <person name="Halim A."/>
            <person name="Hossen Q.M.M."/>
            <person name="Hossain M.Z."/>
            <person name="Ahmed R."/>
            <person name="Khan M.M."/>
            <person name="Islam R."/>
            <person name="Rashid M.M."/>
            <person name="Khan S.A."/>
            <person name="Rahman M.S."/>
            <person name="Alam M."/>
            <person name="Yahiya A.S."/>
            <person name="Khan M.S."/>
            <person name="Azam M.S."/>
            <person name="Haque T."/>
            <person name="Lashkar M.Z.H."/>
            <person name="Akhand A.I."/>
            <person name="Morshed G."/>
            <person name="Roy S."/>
            <person name="Uddin K.S."/>
            <person name="Rabeya T."/>
            <person name="Hossain A.S."/>
            <person name="Chowdhury A."/>
            <person name="Snigdha A.R."/>
            <person name="Mortoza M.S."/>
            <person name="Matin S.A."/>
            <person name="Hoque S.M.E."/>
            <person name="Islam M.K."/>
            <person name="Roy D.K."/>
            <person name="Haider R."/>
            <person name="Moosa M.M."/>
            <person name="Elias S.M."/>
            <person name="Hasan A.M."/>
            <person name="Jahan S."/>
            <person name="Shafiuddin M."/>
            <person name="Mahmood N."/>
            <person name="Shommy N.S."/>
        </authorList>
    </citation>
    <scope>NUCLEOTIDE SEQUENCE [LARGE SCALE GENOMIC DNA]</scope>
    <source>
        <strain evidence="11">cv. O-4</strain>
    </source>
</reference>